<dbReference type="Pfam" id="PF02535">
    <property type="entry name" value="Zip"/>
    <property type="match status" value="1"/>
</dbReference>
<reference evidence="10" key="1">
    <citation type="journal article" date="2020" name="Plant Biotechnol. J.">
        <title>The pomegranate (Punica granatum L.) draft genome dissects genetic divergence between soft- and hard-seeded cultivars.</title>
        <authorList>
            <person name="Luo X."/>
            <person name="Li H."/>
            <person name="Wu Z."/>
            <person name="Yao W."/>
            <person name="Zhao P."/>
            <person name="Cao D."/>
            <person name="Yu H."/>
            <person name="Li K."/>
            <person name="Poudel K."/>
            <person name="Zhao D."/>
            <person name="Zhang F."/>
            <person name="Xia X."/>
            <person name="Chen L."/>
            <person name="Wang Q."/>
            <person name="Jing D."/>
            <person name="Cao S."/>
        </authorList>
    </citation>
    <scope>NUCLEOTIDE SEQUENCE [LARGE SCALE GENOMIC DNA]</scope>
    <source>
        <strain evidence="10">cv. Tunisia</strain>
    </source>
</reference>
<evidence type="ECO:0000256" key="9">
    <source>
        <dbReference type="SAM" id="MobiDB-lite"/>
    </source>
</evidence>
<dbReference type="OrthoDB" id="448280at2759"/>
<feature type="transmembrane region" description="Helical" evidence="8">
    <location>
        <begin position="86"/>
        <end position="107"/>
    </location>
</feature>
<protein>
    <submittedName>
        <fullName evidence="11">Zinc transporter 4, chloroplastic-like isoform X2</fullName>
    </submittedName>
</protein>
<dbReference type="Proteomes" id="UP000515151">
    <property type="component" value="Chromosome 1"/>
</dbReference>
<dbReference type="GO" id="GO:0005886">
    <property type="term" value="C:plasma membrane"/>
    <property type="evidence" value="ECO:0007669"/>
    <property type="project" value="TreeGrafter"/>
</dbReference>
<keyword evidence="4 8" id="KW-0812">Transmembrane</keyword>
<dbReference type="AlphaFoldDB" id="A0A6P8C2S7"/>
<evidence type="ECO:0000256" key="2">
    <source>
        <dbReference type="ARBA" id="ARBA00006939"/>
    </source>
</evidence>
<dbReference type="PANTHER" id="PTHR11040">
    <property type="entry name" value="ZINC/IRON TRANSPORTER"/>
    <property type="match status" value="1"/>
</dbReference>
<evidence type="ECO:0000256" key="5">
    <source>
        <dbReference type="ARBA" id="ARBA00022989"/>
    </source>
</evidence>
<proteinExistence type="inferred from homology"/>
<evidence type="ECO:0000256" key="3">
    <source>
        <dbReference type="ARBA" id="ARBA00022448"/>
    </source>
</evidence>
<comment type="similarity">
    <text evidence="2 8">Belongs to the ZIP transporter (TC 2.A.5) family.</text>
</comment>
<dbReference type="InterPro" id="IPR003689">
    <property type="entry name" value="ZIP"/>
</dbReference>
<feature type="transmembrane region" description="Helical" evidence="8">
    <location>
        <begin position="395"/>
        <end position="414"/>
    </location>
</feature>
<feature type="compositionally biased region" description="Basic and acidic residues" evidence="9">
    <location>
        <begin position="218"/>
        <end position="240"/>
    </location>
</feature>
<name>A0A6P8C2S7_PUNGR</name>
<keyword evidence="5 8" id="KW-1133">Transmembrane helix</keyword>
<feature type="transmembrane region" description="Helical" evidence="8">
    <location>
        <begin position="54"/>
        <end position="74"/>
    </location>
</feature>
<evidence type="ECO:0000256" key="7">
    <source>
        <dbReference type="ARBA" id="ARBA00023136"/>
    </source>
</evidence>
<organism evidence="10 11">
    <name type="scientific">Punica granatum</name>
    <name type="common">Pomegranate</name>
    <dbReference type="NCBI Taxonomy" id="22663"/>
    <lineage>
        <taxon>Eukaryota</taxon>
        <taxon>Viridiplantae</taxon>
        <taxon>Streptophyta</taxon>
        <taxon>Embryophyta</taxon>
        <taxon>Tracheophyta</taxon>
        <taxon>Spermatophyta</taxon>
        <taxon>Magnoliopsida</taxon>
        <taxon>eudicotyledons</taxon>
        <taxon>Gunneridae</taxon>
        <taxon>Pentapetalae</taxon>
        <taxon>rosids</taxon>
        <taxon>malvids</taxon>
        <taxon>Myrtales</taxon>
        <taxon>Lythraceae</taxon>
        <taxon>Punica</taxon>
    </lineage>
</organism>
<evidence type="ECO:0000313" key="11">
    <source>
        <dbReference type="RefSeq" id="XP_031377802.1"/>
    </source>
</evidence>
<dbReference type="RefSeq" id="XP_031377802.1">
    <property type="nucleotide sequence ID" value="XM_031521942.1"/>
</dbReference>
<evidence type="ECO:0000256" key="4">
    <source>
        <dbReference type="ARBA" id="ARBA00022692"/>
    </source>
</evidence>
<comment type="caution">
    <text evidence="8">Lacks conserved residue(s) required for the propagation of feature annotation.</text>
</comment>
<feature type="transmembrane region" description="Helical" evidence="8">
    <location>
        <begin position="322"/>
        <end position="347"/>
    </location>
</feature>
<comment type="subcellular location">
    <subcellularLocation>
        <location evidence="1 8">Membrane</location>
        <topology evidence="1 8">Multi-pass membrane protein</topology>
    </subcellularLocation>
</comment>
<keyword evidence="6 8" id="KW-0406">Ion transport</keyword>
<evidence type="ECO:0000256" key="6">
    <source>
        <dbReference type="ARBA" id="ARBA00023065"/>
    </source>
</evidence>
<keyword evidence="10" id="KW-1185">Reference proteome</keyword>
<feature type="region of interest" description="Disordered" evidence="9">
    <location>
        <begin position="213"/>
        <end position="252"/>
    </location>
</feature>
<feature type="transmembrane region" description="Helical" evidence="8">
    <location>
        <begin position="127"/>
        <end position="148"/>
    </location>
</feature>
<accession>A0A6P8C2S7</accession>
<dbReference type="GeneID" id="116193156"/>
<evidence type="ECO:0000256" key="8">
    <source>
        <dbReference type="RuleBase" id="RU362088"/>
    </source>
</evidence>
<feature type="transmembrane region" description="Helical" evidence="8">
    <location>
        <begin position="359"/>
        <end position="383"/>
    </location>
</feature>
<evidence type="ECO:0000313" key="10">
    <source>
        <dbReference type="Proteomes" id="UP000515151"/>
    </source>
</evidence>
<reference evidence="11" key="2">
    <citation type="submission" date="2025-08" db="UniProtKB">
        <authorList>
            <consortium name="RefSeq"/>
        </authorList>
    </citation>
    <scope>IDENTIFICATION</scope>
    <source>
        <tissue evidence="11">Leaf</tissue>
    </source>
</reference>
<keyword evidence="3 8" id="KW-0813">Transport</keyword>
<dbReference type="GO" id="GO:0005385">
    <property type="term" value="F:zinc ion transmembrane transporter activity"/>
    <property type="evidence" value="ECO:0007669"/>
    <property type="project" value="InterPro"/>
</dbReference>
<evidence type="ECO:0000256" key="1">
    <source>
        <dbReference type="ARBA" id="ARBA00004141"/>
    </source>
</evidence>
<sequence length="415" mass="44310">MFLIEDLFEMLFLDRIVSESFVRSVSNSVSNTDCKSSELEASCRNDSEAFTLKFVAMASILVAGMIGIAIPLVGKRKKFLQTDGSLFIAAKAFAAGVILATGFVHMLSGGTKALSDPCLPEYPWTKFPFAGFFAMVAALVTLLVDFVGTQYYERKQGLTHSTEEQGRVGAVNPGLESGILPVDGKEWNGKLFGEEEGGGMHIVGMHAHAAHHRHNHSHGQEACEGNVREPPHSHGHDHGHGHGHSHGFRDGGGDGGLRHVVVSQILELGIVSHSVIIGLSLGVSESPCTIRPLIAALSFHQFFEGFALGGCISQAQFKTSSAMIMACFFALTTPAGIGVGTAVASFYNPNSPRALVTEGILDCLSAGILVYMALVDLIAADFLSKRMSCNFRLQVVSYVMLFLGAGLMALLAIWA</sequence>
<keyword evidence="7 8" id="KW-0472">Membrane</keyword>
<dbReference type="PANTHER" id="PTHR11040:SF44">
    <property type="entry name" value="PROTEIN ZNTC-RELATED"/>
    <property type="match status" value="1"/>
</dbReference>
<gene>
    <name evidence="11" type="primary">LOC116193156</name>
</gene>
<dbReference type="InterPro" id="IPR004698">
    <property type="entry name" value="Zn/Fe_permease_fun/pln"/>
</dbReference>
<dbReference type="NCBIfam" id="TIGR00820">
    <property type="entry name" value="zip"/>
    <property type="match status" value="1"/>
</dbReference>